<reference evidence="2" key="1">
    <citation type="journal article" date="2011" name="Nat. Commun.">
        <title>Effector diversification within compartments of the Leptosphaeria maculans genome affected by Repeat-Induced Point mutations.</title>
        <authorList>
            <person name="Rouxel T."/>
            <person name="Grandaubert J."/>
            <person name="Hane J.K."/>
            <person name="Hoede C."/>
            <person name="van de Wouw A.P."/>
            <person name="Couloux A."/>
            <person name="Dominguez V."/>
            <person name="Anthouard V."/>
            <person name="Bally P."/>
            <person name="Bourras S."/>
            <person name="Cozijnsen A.J."/>
            <person name="Ciuffetti L.M."/>
            <person name="Degrave A."/>
            <person name="Dilmaghani A."/>
            <person name="Duret L."/>
            <person name="Fudal I."/>
            <person name="Goodwin S.B."/>
            <person name="Gout L."/>
            <person name="Glaser N."/>
            <person name="Linglin J."/>
            <person name="Kema G.H.J."/>
            <person name="Lapalu N."/>
            <person name="Lawrence C.B."/>
            <person name="May K."/>
            <person name="Meyer M."/>
            <person name="Ollivier B."/>
            <person name="Poulain J."/>
            <person name="Schoch C.L."/>
            <person name="Simon A."/>
            <person name="Spatafora J.W."/>
            <person name="Stachowiak A."/>
            <person name="Turgeon B.G."/>
            <person name="Tyler B.M."/>
            <person name="Vincent D."/>
            <person name="Weissenbach J."/>
            <person name="Amselem J."/>
            <person name="Quesneville H."/>
            <person name="Oliver R.P."/>
            <person name="Wincker P."/>
            <person name="Balesdent M.-H."/>
            <person name="Howlett B.J."/>
        </authorList>
    </citation>
    <scope>NUCLEOTIDE SEQUENCE [LARGE SCALE GENOMIC DNA]</scope>
    <source>
        <strain evidence="2">JN3 / isolate v23.1.3 / race Av1-4-5-6-7-8</strain>
    </source>
</reference>
<dbReference type="InParanoid" id="E5A0T4"/>
<dbReference type="Proteomes" id="UP000002668">
    <property type="component" value="Genome"/>
</dbReference>
<accession>E5A0T4</accession>
<dbReference type="VEuPathDB" id="FungiDB:LEMA_uP103610.1"/>
<evidence type="ECO:0000313" key="1">
    <source>
        <dbReference type="EMBL" id="CBX97230.1"/>
    </source>
</evidence>
<dbReference type="EMBL" id="FP929131">
    <property type="protein sequence ID" value="CBX97230.1"/>
    <property type="molecule type" value="Genomic_DNA"/>
</dbReference>
<proteinExistence type="predicted"/>
<evidence type="ECO:0000313" key="2">
    <source>
        <dbReference type="Proteomes" id="UP000002668"/>
    </source>
</evidence>
<dbReference type="AlphaFoldDB" id="E5A0T4"/>
<keyword evidence="2" id="KW-1185">Reference proteome</keyword>
<gene>
    <name evidence="1" type="ORF">LEMA_uP103610.1</name>
</gene>
<protein>
    <submittedName>
        <fullName evidence="1">Predicted protein</fullName>
    </submittedName>
</protein>
<name>E5A0T4_LEPMJ</name>
<dbReference type="HOGENOM" id="CLU_2705264_0_0_1"/>
<sequence>MSPTCVNKVHAFPHSSVDVLSQSITISISQHVPQYASQTCIALRYTTCMVIDTVAARAPRNSAEIPDKESNLN</sequence>
<organism evidence="2">
    <name type="scientific">Leptosphaeria maculans (strain JN3 / isolate v23.1.3 / race Av1-4-5-6-7-8)</name>
    <name type="common">Blackleg fungus</name>
    <name type="synonym">Phoma lingam</name>
    <dbReference type="NCBI Taxonomy" id="985895"/>
    <lineage>
        <taxon>Eukaryota</taxon>
        <taxon>Fungi</taxon>
        <taxon>Dikarya</taxon>
        <taxon>Ascomycota</taxon>
        <taxon>Pezizomycotina</taxon>
        <taxon>Dothideomycetes</taxon>
        <taxon>Pleosporomycetidae</taxon>
        <taxon>Pleosporales</taxon>
        <taxon>Pleosporineae</taxon>
        <taxon>Leptosphaeriaceae</taxon>
        <taxon>Plenodomus</taxon>
        <taxon>Plenodomus lingam/Leptosphaeria maculans species complex</taxon>
    </lineage>
</organism>